<feature type="region of interest" description="Disordered" evidence="3">
    <location>
        <begin position="404"/>
        <end position="428"/>
    </location>
</feature>
<keyword evidence="2" id="KW-0460">Magnesium</keyword>
<dbReference type="InterPro" id="IPR043502">
    <property type="entry name" value="DNA/RNA_pol_sf"/>
</dbReference>
<evidence type="ECO:0000313" key="5">
    <source>
        <dbReference type="EMBL" id="MDQ0152964.1"/>
    </source>
</evidence>
<dbReference type="EMBL" id="JAUSTO010000010">
    <property type="protein sequence ID" value="MDQ0152964.1"/>
    <property type="molecule type" value="Genomic_DNA"/>
</dbReference>
<feature type="active site" evidence="2">
    <location>
        <position position="113"/>
    </location>
</feature>
<comment type="function">
    <text evidence="2">Poorly processive, error-prone DNA polymerase involved in untargeted mutagenesis. Copies undamaged DNA at stalled replication forks, which arise in vivo from mismatched or misaligned primer ends. These misaligned primers can be extended by PolIV. Exhibits no 3'-5' exonuclease (proofreading) activity. May be involved in translesional synthesis, in conjunction with the beta clamp from PolIII.</text>
</comment>
<comment type="subcellular location">
    <subcellularLocation>
        <location evidence="2">Cytoplasm</location>
    </subcellularLocation>
</comment>
<dbReference type="GO" id="GO:0005829">
    <property type="term" value="C:cytosol"/>
    <property type="evidence" value="ECO:0007669"/>
    <property type="project" value="TreeGrafter"/>
</dbReference>
<evidence type="ECO:0000256" key="3">
    <source>
        <dbReference type="SAM" id="MobiDB-lite"/>
    </source>
</evidence>
<comment type="caution">
    <text evidence="5">The sequence shown here is derived from an EMBL/GenBank/DDBJ whole genome shotgun (WGS) entry which is preliminary data.</text>
</comment>
<dbReference type="PANTHER" id="PTHR11076">
    <property type="entry name" value="DNA REPAIR POLYMERASE UMUC / TRANSFERASE FAMILY MEMBER"/>
    <property type="match status" value="1"/>
</dbReference>
<dbReference type="Proteomes" id="UP001241537">
    <property type="component" value="Unassembled WGS sequence"/>
</dbReference>
<dbReference type="InterPro" id="IPR022880">
    <property type="entry name" value="DNApol_IV"/>
</dbReference>
<keyword evidence="2 5" id="KW-0808">Transferase</keyword>
<feature type="site" description="Substrate discrimination" evidence="2">
    <location>
        <position position="14"/>
    </location>
</feature>
<comment type="cofactor">
    <cofactor evidence="2">
        <name>Mg(2+)</name>
        <dbReference type="ChEBI" id="CHEBI:18420"/>
    </cofactor>
    <text evidence="2">Binds 2 magnesium ions per subunit.</text>
</comment>
<dbReference type="InterPro" id="IPR036775">
    <property type="entry name" value="DNA_pol_Y-fam_lit_finger_sf"/>
</dbReference>
<dbReference type="Pfam" id="PF11799">
    <property type="entry name" value="IMS_C"/>
    <property type="match status" value="1"/>
</dbReference>
<dbReference type="Gene3D" id="3.30.70.270">
    <property type="match status" value="1"/>
</dbReference>
<feature type="binding site" evidence="2">
    <location>
        <position position="9"/>
    </location>
    <ligand>
        <name>Mg(2+)</name>
        <dbReference type="ChEBI" id="CHEBI:18420"/>
    </ligand>
</feature>
<evidence type="ECO:0000313" key="6">
    <source>
        <dbReference type="Proteomes" id="UP001241537"/>
    </source>
</evidence>
<dbReference type="Gene3D" id="3.30.1490.100">
    <property type="entry name" value="DNA polymerase, Y-family, little finger domain"/>
    <property type="match status" value="1"/>
</dbReference>
<dbReference type="CDD" id="cd03586">
    <property type="entry name" value="PolY_Pol_IV_kappa"/>
    <property type="match status" value="1"/>
</dbReference>
<dbReference type="HAMAP" id="MF_01113">
    <property type="entry name" value="DNApol_IV"/>
    <property type="match status" value="1"/>
</dbReference>
<keyword evidence="2" id="KW-0227">DNA damage</keyword>
<dbReference type="InterPro" id="IPR050116">
    <property type="entry name" value="DNA_polymerase-Y"/>
</dbReference>
<keyword evidence="2" id="KW-0515">Mutator protein</keyword>
<name>A0AAE4AL81_9FIRM</name>
<accession>A0AAE4AL81</accession>
<dbReference type="Gene3D" id="1.10.150.20">
    <property type="entry name" value="5' to 3' exonuclease, C-terminal subdomain"/>
    <property type="match status" value="1"/>
</dbReference>
<dbReference type="InterPro" id="IPR001126">
    <property type="entry name" value="UmuC"/>
</dbReference>
<gene>
    <name evidence="2" type="primary">dinB</name>
    <name evidence="5" type="ORF">J2S20_001670</name>
</gene>
<dbReference type="SUPFAM" id="SSF100879">
    <property type="entry name" value="Lesion bypass DNA polymerase (Y-family), little finger domain"/>
    <property type="match status" value="1"/>
</dbReference>
<dbReference type="GO" id="GO:0006281">
    <property type="term" value="P:DNA repair"/>
    <property type="evidence" value="ECO:0007669"/>
    <property type="project" value="UniProtKB-UniRule"/>
</dbReference>
<keyword evidence="2" id="KW-0239">DNA-directed DNA polymerase</keyword>
<dbReference type="AlphaFoldDB" id="A0AAE4AL81"/>
<organism evidence="5 6">
    <name type="scientific">Moryella indoligenes</name>
    <dbReference type="NCBI Taxonomy" id="371674"/>
    <lineage>
        <taxon>Bacteria</taxon>
        <taxon>Bacillati</taxon>
        <taxon>Bacillota</taxon>
        <taxon>Clostridia</taxon>
        <taxon>Lachnospirales</taxon>
        <taxon>Lachnospiraceae</taxon>
        <taxon>Moryella</taxon>
    </lineage>
</organism>
<dbReference type="InterPro" id="IPR017961">
    <property type="entry name" value="DNA_pol_Y-fam_little_finger"/>
</dbReference>
<dbReference type="Gene3D" id="3.40.1170.60">
    <property type="match status" value="1"/>
</dbReference>
<sequence>MDRCIFHVDVNSAFLSWSAVKRLKEEPTAVDLRTIPSAVGGDIKTRHGVITAKSLPAKKLGIHTGEPVVSALGKCPSLVLVKSDFQTYRQYSQAFIRILHRYSDAVEQVSIDEAFLDMSADFPDSESSPAQLQEIQERADAIRNEIRTQLGFTVNIGISTNKLLAKMASDFEKPDKLHTLWPWEIPEKLWPLPIGSLHGCGRSSADALSSFGIRTIGDAAHSSSRVLRSILGEKAGAHLLRSANGISNSPVRTAQEAAKSYSNERTTAEDIGPDNYEKLLPPLLQKLSDSVAKRMQRDEVRAFTVGVMVKTSRFHRHSRQTTLERSCNEAPLIRSTAELLMKELLLSENGLFRQGDRIRLVGVSAQNLDHSAYEQLSLFDWVEKHAQQQARSRRDARLSEMMQKLNSRYGAGTVTRGTETEKETQENT</sequence>
<evidence type="ECO:0000256" key="2">
    <source>
        <dbReference type="HAMAP-Rule" id="MF_01113"/>
    </source>
</evidence>
<dbReference type="Pfam" id="PF00817">
    <property type="entry name" value="IMS"/>
    <property type="match status" value="1"/>
</dbReference>
<keyword evidence="2 5" id="KW-0548">Nucleotidyltransferase</keyword>
<dbReference type="GO" id="GO:0009432">
    <property type="term" value="P:SOS response"/>
    <property type="evidence" value="ECO:0007669"/>
    <property type="project" value="TreeGrafter"/>
</dbReference>
<proteinExistence type="inferred from homology"/>
<dbReference type="PROSITE" id="PS50173">
    <property type="entry name" value="UMUC"/>
    <property type="match status" value="1"/>
</dbReference>
<keyword evidence="2" id="KW-0235">DNA replication</keyword>
<comment type="similarity">
    <text evidence="1 2">Belongs to the DNA polymerase type-Y family.</text>
</comment>
<protein>
    <recommendedName>
        <fullName evidence="2">DNA polymerase IV</fullName>
        <shortName evidence="2">Pol IV</shortName>
        <ecNumber evidence="2">2.7.7.7</ecNumber>
    </recommendedName>
</protein>
<dbReference type="EC" id="2.7.7.7" evidence="2"/>
<comment type="subunit">
    <text evidence="2">Monomer.</text>
</comment>
<keyword evidence="6" id="KW-1185">Reference proteome</keyword>
<dbReference type="GO" id="GO:0000287">
    <property type="term" value="F:magnesium ion binding"/>
    <property type="evidence" value="ECO:0007669"/>
    <property type="project" value="UniProtKB-UniRule"/>
</dbReference>
<dbReference type="InterPro" id="IPR043128">
    <property type="entry name" value="Rev_trsase/Diguanyl_cyclase"/>
</dbReference>
<dbReference type="RefSeq" id="WP_307254946.1">
    <property type="nucleotide sequence ID" value="NZ_JAUSTO010000010.1"/>
</dbReference>
<keyword evidence="2" id="KW-0238">DNA-binding</keyword>
<dbReference type="GO" id="GO:0003684">
    <property type="term" value="F:damaged DNA binding"/>
    <property type="evidence" value="ECO:0007669"/>
    <property type="project" value="InterPro"/>
</dbReference>
<reference evidence="5" key="1">
    <citation type="submission" date="2023-07" db="EMBL/GenBank/DDBJ databases">
        <title>Genomic Encyclopedia of Type Strains, Phase IV (KMG-IV): sequencing the most valuable type-strain genomes for metagenomic binning, comparative biology and taxonomic classification.</title>
        <authorList>
            <person name="Goeker M."/>
        </authorList>
    </citation>
    <scope>NUCLEOTIDE SEQUENCE</scope>
    <source>
        <strain evidence="5">DSM 19659</strain>
    </source>
</reference>
<dbReference type="GO" id="GO:0003887">
    <property type="term" value="F:DNA-directed DNA polymerase activity"/>
    <property type="evidence" value="ECO:0007669"/>
    <property type="project" value="UniProtKB-UniRule"/>
</dbReference>
<keyword evidence="2" id="KW-0479">Metal-binding</keyword>
<feature type="compositionally biased region" description="Basic and acidic residues" evidence="3">
    <location>
        <begin position="418"/>
        <end position="428"/>
    </location>
</feature>
<feature type="domain" description="UmuC" evidence="4">
    <location>
        <begin position="5"/>
        <end position="201"/>
    </location>
</feature>
<evidence type="ECO:0000256" key="1">
    <source>
        <dbReference type="ARBA" id="ARBA00010945"/>
    </source>
</evidence>
<dbReference type="SUPFAM" id="SSF56672">
    <property type="entry name" value="DNA/RNA polymerases"/>
    <property type="match status" value="1"/>
</dbReference>
<feature type="binding site" evidence="2">
    <location>
        <position position="112"/>
    </location>
    <ligand>
        <name>Mg(2+)</name>
        <dbReference type="ChEBI" id="CHEBI:18420"/>
    </ligand>
</feature>
<dbReference type="GO" id="GO:0006261">
    <property type="term" value="P:DNA-templated DNA replication"/>
    <property type="evidence" value="ECO:0007669"/>
    <property type="project" value="UniProtKB-UniRule"/>
</dbReference>
<keyword evidence="2" id="KW-0234">DNA repair</keyword>
<dbReference type="GO" id="GO:0042276">
    <property type="term" value="P:error-prone translesion synthesis"/>
    <property type="evidence" value="ECO:0007669"/>
    <property type="project" value="TreeGrafter"/>
</dbReference>
<evidence type="ECO:0000259" key="4">
    <source>
        <dbReference type="PROSITE" id="PS50173"/>
    </source>
</evidence>
<dbReference type="PANTHER" id="PTHR11076:SF33">
    <property type="entry name" value="DNA POLYMERASE KAPPA"/>
    <property type="match status" value="1"/>
</dbReference>
<keyword evidence="2" id="KW-0963">Cytoplasm</keyword>
<comment type="catalytic activity">
    <reaction evidence="2">
        <text>DNA(n) + a 2'-deoxyribonucleoside 5'-triphosphate = DNA(n+1) + diphosphate</text>
        <dbReference type="Rhea" id="RHEA:22508"/>
        <dbReference type="Rhea" id="RHEA-COMP:17339"/>
        <dbReference type="Rhea" id="RHEA-COMP:17340"/>
        <dbReference type="ChEBI" id="CHEBI:33019"/>
        <dbReference type="ChEBI" id="CHEBI:61560"/>
        <dbReference type="ChEBI" id="CHEBI:173112"/>
        <dbReference type="EC" id="2.7.7.7"/>
    </reaction>
</comment>